<dbReference type="eggNOG" id="KOG0531">
    <property type="taxonomic scope" value="Eukaryota"/>
</dbReference>
<accession>V5ERB7</accession>
<dbReference type="InterPro" id="IPR003591">
    <property type="entry name" value="Leu-rich_rpt_typical-subtyp"/>
</dbReference>
<dbReference type="SMART" id="SM00364">
    <property type="entry name" value="LRR_BAC"/>
    <property type="match status" value="4"/>
</dbReference>
<dbReference type="GeneID" id="27419864"/>
<sequence length="653" mass="73090">MLADLTLGNESAVLTPGALTSSNMRDLDANRSHWSYRTLRRPRKTRHDEGDQDDHSWQQDEETYDELHGYPDMTLLTDASFNFAHDKVLEAITDVEPWEPGWDELQSINLSRRRLESCVRLKEFLPALEEIDLQTNELCYLTGIPTSVRVLNVSHNRLTSMASFGHLLHLEELDISGNQIDSLTHLSCLKHLHTLKADGNAISSLDGIDKIRSLAHVSLSGNRLKGINLATTQWAGLETLDASHNQLISIRGLSLMRRLKSLNVDHNDLNMVDLSPVMPRLRVLRVSGNVHLQTLDVAPAKRLRTLYADYCDLDRIQNLDLLESLDNLSMRQQAEAAITWPADQLRDVRRLFLSGNAFPQGISTTTAIQEARKPITAPPSSLPALSQPLRFLNLVYLELSACQLMQLPEDLAEVAPNLRSLNLDHNLISTLPSLSGMQRLKRLSLVGCRVKKSKSIITAVRGLSELQVLDCRTNPCTLGLYAPLIAPSATPVSRGDDGSADMDALAASWLPPVPNAQIVQPDLAARERRREAQVQREQIDLLEKSYFHKRQPPLADYAIDPNATLAKDALEKETARRAAKDGASYSSLFLAADARFVKTLPKLFYERRVLHRGLLAMACAKLNWIDGLLIDEEEIEEADRLVQSRRFDRTPVA</sequence>
<protein>
    <submittedName>
        <fullName evidence="3">Protein phosphatase regulatory subunit</fullName>
    </submittedName>
</protein>
<dbReference type="GO" id="GO:0061499">
    <property type="term" value="C:outer plaque of mitotic spindle pole body"/>
    <property type="evidence" value="ECO:0007669"/>
    <property type="project" value="TreeGrafter"/>
</dbReference>
<dbReference type="EMBL" id="KI545862">
    <property type="protein sequence ID" value="EST07665.1"/>
    <property type="molecule type" value="Genomic_DNA"/>
</dbReference>
<dbReference type="SMART" id="SM00369">
    <property type="entry name" value="LRR_TYP"/>
    <property type="match status" value="5"/>
</dbReference>
<evidence type="ECO:0000256" key="2">
    <source>
        <dbReference type="ARBA" id="ARBA00022737"/>
    </source>
</evidence>
<dbReference type="Proteomes" id="UP000019377">
    <property type="component" value="Unassembled WGS sequence"/>
</dbReference>
<organism evidence="3 4">
    <name type="scientific">Kalmanozyma brasiliensis (strain GHG001)</name>
    <name type="common">Yeast</name>
    <name type="synonym">Pseudozyma brasiliensis</name>
    <dbReference type="NCBI Taxonomy" id="1365824"/>
    <lineage>
        <taxon>Eukaryota</taxon>
        <taxon>Fungi</taxon>
        <taxon>Dikarya</taxon>
        <taxon>Basidiomycota</taxon>
        <taxon>Ustilaginomycotina</taxon>
        <taxon>Ustilaginomycetes</taxon>
        <taxon>Ustilaginales</taxon>
        <taxon>Ustilaginaceae</taxon>
        <taxon>Kalmanozyma</taxon>
    </lineage>
</organism>
<dbReference type="InterPro" id="IPR032675">
    <property type="entry name" value="LRR_dom_sf"/>
</dbReference>
<dbReference type="Pfam" id="PF12799">
    <property type="entry name" value="LRR_4"/>
    <property type="match status" value="1"/>
</dbReference>
<reference evidence="4" key="1">
    <citation type="journal article" date="2013" name="Genome Announc.">
        <title>Draft genome sequence of Pseudozyma brasiliensis sp. nov. strain GHG001, a high producer of endo-1,4-xylanase isolated from an insect pest of sugarcane.</title>
        <authorList>
            <person name="Oliveira J.V.D.C."/>
            <person name="dos Santos R.A.C."/>
            <person name="Borges T.A."/>
            <person name="Riano-Pachon D.M."/>
            <person name="Goldman G.H."/>
        </authorList>
    </citation>
    <scope>NUCLEOTIDE SEQUENCE [LARGE SCALE GENOMIC DNA]</scope>
    <source>
        <strain evidence="4">GHG001</strain>
    </source>
</reference>
<dbReference type="GO" id="GO:0035591">
    <property type="term" value="F:signaling adaptor activity"/>
    <property type="evidence" value="ECO:0007669"/>
    <property type="project" value="TreeGrafter"/>
</dbReference>
<keyword evidence="4" id="KW-1185">Reference proteome</keyword>
<dbReference type="GO" id="GO:1902412">
    <property type="term" value="P:regulation of mitotic cytokinesis"/>
    <property type="evidence" value="ECO:0007669"/>
    <property type="project" value="TreeGrafter"/>
</dbReference>
<dbReference type="InterPro" id="IPR001611">
    <property type="entry name" value="Leu-rich_rpt"/>
</dbReference>
<name>V5ERB7_KALBG</name>
<keyword evidence="2" id="KW-0677">Repeat</keyword>
<dbReference type="PROSITE" id="PS51450">
    <property type="entry name" value="LRR"/>
    <property type="match status" value="4"/>
</dbReference>
<evidence type="ECO:0000313" key="4">
    <source>
        <dbReference type="Proteomes" id="UP000019377"/>
    </source>
</evidence>
<dbReference type="PANTHER" id="PTHR47566:SF1">
    <property type="entry name" value="PROTEIN NUD1"/>
    <property type="match status" value="1"/>
</dbReference>
<dbReference type="HOGENOM" id="CLU_008915_1_0_1"/>
<evidence type="ECO:0000313" key="3">
    <source>
        <dbReference type="EMBL" id="EST07665.1"/>
    </source>
</evidence>
<dbReference type="STRING" id="1365824.V5ERB7"/>
<dbReference type="PANTHER" id="PTHR47566">
    <property type="match status" value="1"/>
</dbReference>
<dbReference type="Pfam" id="PF13855">
    <property type="entry name" value="LRR_8"/>
    <property type="match status" value="1"/>
</dbReference>
<dbReference type="InterPro" id="IPR025875">
    <property type="entry name" value="Leu-rich_rpt_4"/>
</dbReference>
<dbReference type="OrthoDB" id="7451790at2759"/>
<evidence type="ECO:0000256" key="1">
    <source>
        <dbReference type="ARBA" id="ARBA00022614"/>
    </source>
</evidence>
<dbReference type="InterPro" id="IPR052574">
    <property type="entry name" value="CDIRP"/>
</dbReference>
<proteinExistence type="predicted"/>
<dbReference type="AlphaFoldDB" id="V5ERB7"/>
<gene>
    <name evidence="3" type="ORF">PSEUBRA_SCAF2g02795</name>
</gene>
<dbReference type="SMART" id="SM00365">
    <property type="entry name" value="LRR_SD22"/>
    <property type="match status" value="4"/>
</dbReference>
<dbReference type="SUPFAM" id="SSF52058">
    <property type="entry name" value="L domain-like"/>
    <property type="match status" value="2"/>
</dbReference>
<dbReference type="GO" id="GO:0031028">
    <property type="term" value="P:septation initiation signaling"/>
    <property type="evidence" value="ECO:0007669"/>
    <property type="project" value="TreeGrafter"/>
</dbReference>
<keyword evidence="1" id="KW-0433">Leucine-rich repeat</keyword>
<dbReference type="Gene3D" id="3.80.10.10">
    <property type="entry name" value="Ribonuclease Inhibitor"/>
    <property type="match status" value="2"/>
</dbReference>